<evidence type="ECO:0000313" key="1">
    <source>
        <dbReference type="EMBL" id="MFD1313974.1"/>
    </source>
</evidence>
<dbReference type="Proteomes" id="UP001597058">
    <property type="component" value="Unassembled WGS sequence"/>
</dbReference>
<comment type="caution">
    <text evidence="1">The sequence shown here is derived from an EMBL/GenBank/DDBJ whole genome shotgun (WGS) entry which is preliminary data.</text>
</comment>
<gene>
    <name evidence="1" type="ORF">ACFQ5X_51205</name>
</gene>
<sequence length="151" mass="16454">MTDPTITDLRRELEKARDALTDAAIHLARHAEMNASLHCATNVMYSPLHAKVTAAVRGIDHALDRTEPENLPTLDGRSSDGVWAALAADLDRCHHGRHIGDDCGSCGGVSQGNPLMVVGDAIGYDRHGHYIVLPDRDHKHDPAAWRTTPRT</sequence>
<keyword evidence="2" id="KW-1185">Reference proteome</keyword>
<reference evidence="2" key="1">
    <citation type="journal article" date="2019" name="Int. J. Syst. Evol. Microbiol.">
        <title>The Global Catalogue of Microorganisms (GCM) 10K type strain sequencing project: providing services to taxonomists for standard genome sequencing and annotation.</title>
        <authorList>
            <consortium name="The Broad Institute Genomics Platform"/>
            <consortium name="The Broad Institute Genome Sequencing Center for Infectious Disease"/>
            <person name="Wu L."/>
            <person name="Ma J."/>
        </authorList>
    </citation>
    <scope>NUCLEOTIDE SEQUENCE [LARGE SCALE GENOMIC DNA]</scope>
    <source>
        <strain evidence="2">CGMCC 4.7020</strain>
    </source>
</reference>
<organism evidence="1 2">
    <name type="scientific">Streptomyces kaempferi</name>
    <dbReference type="NCBI Taxonomy" id="333725"/>
    <lineage>
        <taxon>Bacteria</taxon>
        <taxon>Bacillati</taxon>
        <taxon>Actinomycetota</taxon>
        <taxon>Actinomycetes</taxon>
        <taxon>Kitasatosporales</taxon>
        <taxon>Streptomycetaceae</taxon>
        <taxon>Streptomyces</taxon>
    </lineage>
</organism>
<name>A0ABW3XXH0_9ACTN</name>
<protein>
    <submittedName>
        <fullName evidence="1">Uncharacterized protein</fullName>
    </submittedName>
</protein>
<accession>A0ABW3XXH0</accession>
<evidence type="ECO:0000313" key="2">
    <source>
        <dbReference type="Proteomes" id="UP001597058"/>
    </source>
</evidence>
<dbReference type="EMBL" id="JBHTMM010000420">
    <property type="protein sequence ID" value="MFD1313974.1"/>
    <property type="molecule type" value="Genomic_DNA"/>
</dbReference>
<proteinExistence type="predicted"/>